<keyword evidence="2" id="KW-0934">Plastid</keyword>
<proteinExistence type="predicted"/>
<protein>
    <submittedName>
        <fullName evidence="2">Preprotein-translocase subunit g</fullName>
    </submittedName>
</protein>
<reference evidence="2" key="1">
    <citation type="journal article" date="2017" name="J. Phycol.">
        <title>Analysis of chloroplast genomes and a supermatrix inform reclassification of the Rhodomelaceae (Rhodophyta).</title>
        <authorList>
            <person name="Diaz-Tapia P."/>
            <person name="Maggs C.A."/>
            <person name="West J.A."/>
            <person name="Verbruggen H."/>
        </authorList>
    </citation>
    <scope>NUCLEOTIDE SEQUENCE</scope>
    <source>
        <strain evidence="2">PD1720</strain>
    </source>
</reference>
<evidence type="ECO:0000256" key="1">
    <source>
        <dbReference type="SAM" id="Phobius"/>
    </source>
</evidence>
<dbReference type="GeneID" id="33362003"/>
<keyword evidence="1" id="KW-1133">Transmembrane helix</keyword>
<gene>
    <name evidence="2" type="primary">secG</name>
</gene>
<organism evidence="2">
    <name type="scientific">Kapraunia schneideri</name>
    <dbReference type="NCBI Taxonomy" id="717899"/>
    <lineage>
        <taxon>Eukaryota</taxon>
        <taxon>Rhodophyta</taxon>
        <taxon>Florideophyceae</taxon>
        <taxon>Rhodymeniophycidae</taxon>
        <taxon>Ceramiales</taxon>
        <taxon>Rhodomelaceae</taxon>
        <taxon>Kapraunia</taxon>
    </lineage>
</organism>
<dbReference type="RefSeq" id="YP_009399327.1">
    <property type="nucleotide sequence ID" value="NC_035296.1"/>
</dbReference>
<name>A0A1Z1MS55_9FLOR</name>
<keyword evidence="2" id="KW-0150">Chloroplast</keyword>
<dbReference type="AlphaFoldDB" id="A0A1Z1MS55"/>
<geneLocation type="chloroplast" evidence="2"/>
<keyword evidence="1" id="KW-0812">Transmembrane</keyword>
<evidence type="ECO:0000313" key="2">
    <source>
        <dbReference type="EMBL" id="ARW68933.1"/>
    </source>
</evidence>
<feature type="transmembrane region" description="Helical" evidence="1">
    <location>
        <begin position="46"/>
        <end position="68"/>
    </location>
</feature>
<dbReference type="EMBL" id="MF101454">
    <property type="protein sequence ID" value="ARW68933.1"/>
    <property type="molecule type" value="Genomic_DNA"/>
</dbReference>
<accession>A0A1Z1MS55</accession>
<sequence>MIIKLMWYCSSLLSVIFILLSNPKSNTLSAFSFQSKILSLGSSQMFMQRFISFLVLMFFILTCLSLLFI</sequence>
<keyword evidence="1" id="KW-0472">Membrane</keyword>